<gene>
    <name evidence="3" type="ORF">acsn021_42380</name>
</gene>
<evidence type="ECO:0000256" key="2">
    <source>
        <dbReference type="SAM" id="SignalP"/>
    </source>
</evidence>
<sequence>MKKFRKILAIMLVLVMAFSMAACKGNDTPTTGGDATPTAEATQGATQGAEATEPAAAEEGKVFNIYCWNDEFQRRVKAYYPGYVDNGDGTGKIGDVTVNWIITPSDDNAYQNKLDEALLAQENAATDEKLDLFLIEADYALKYVNTDYTMSVADLGLSADDMKDQYEYTKDIVTDPNGVVKGTTWQATPGLFAYRRSIAKDVFGTDDPVEVQKRLSNWDDFNKIAEEMKAKGYTMLSGYDDSYRTFSNNMSGPWVQDGKIVVDDNMMKWVDQTKEFTDKGYNNKTSLWGDAWSSDQGPDGKTFGFFYSTWGINFTLMGYSLADSNAAAEVGNGIYGDWAVCEGPSPFYWGGTWICGATGTDNKSLIRDIMYTLTCDAATMKKITEVEQDYTNNKAAMEEIANSDFQSAFLGGQNHIKLFAAAAPKIDMSNISPYDQGLNEDFQTYFKDYFDGIVTKDEALQNFYKNAIIKYPELSY</sequence>
<protein>
    <submittedName>
        <fullName evidence="3">Uncharacterized protein</fullName>
    </submittedName>
</protein>
<accession>A0A6S6R5Q4</accession>
<evidence type="ECO:0000313" key="3">
    <source>
        <dbReference type="EMBL" id="BCJ96669.1"/>
    </source>
</evidence>
<dbReference type="KEGG" id="acel:acsn021_42380"/>
<name>A0A6S6R5Q4_9FIRM</name>
<dbReference type="Proteomes" id="UP000515561">
    <property type="component" value="Chromosome"/>
</dbReference>
<feature type="region of interest" description="Disordered" evidence="1">
    <location>
        <begin position="28"/>
        <end position="53"/>
    </location>
</feature>
<dbReference type="AlphaFoldDB" id="A0A6S6R5Q4"/>
<keyword evidence="4" id="KW-1185">Reference proteome</keyword>
<feature type="chain" id="PRO_5043534558" evidence="2">
    <location>
        <begin position="22"/>
        <end position="476"/>
    </location>
</feature>
<dbReference type="SUPFAM" id="SSF53850">
    <property type="entry name" value="Periplasmic binding protein-like II"/>
    <property type="match status" value="1"/>
</dbReference>
<organism evidence="3 4">
    <name type="scientific">Anaerocolumna cellulosilytica</name>
    <dbReference type="NCBI Taxonomy" id="433286"/>
    <lineage>
        <taxon>Bacteria</taxon>
        <taxon>Bacillati</taxon>
        <taxon>Bacillota</taxon>
        <taxon>Clostridia</taxon>
        <taxon>Lachnospirales</taxon>
        <taxon>Lachnospiraceae</taxon>
        <taxon>Anaerocolumna</taxon>
    </lineage>
</organism>
<reference evidence="3 4" key="1">
    <citation type="journal article" date="2016" name="Int. J. Syst. Evol. Microbiol.">
        <title>Descriptions of Anaerotaenia torta gen. nov., sp. nov. and Anaerocolumna cellulosilytica gen. nov., sp. nov. isolated from a methanogenic reactor of cattle waste.</title>
        <authorList>
            <person name="Uek A."/>
            <person name="Ohtaki Y."/>
            <person name="Kaku N."/>
            <person name="Ueki K."/>
        </authorList>
    </citation>
    <scope>NUCLEOTIDE SEQUENCE [LARGE SCALE GENOMIC DNA]</scope>
    <source>
        <strain evidence="3 4">SN021</strain>
    </source>
</reference>
<dbReference type="Gene3D" id="3.40.190.10">
    <property type="entry name" value="Periplasmic binding protein-like II"/>
    <property type="match status" value="1"/>
</dbReference>
<keyword evidence="2" id="KW-0732">Signal</keyword>
<evidence type="ECO:0000313" key="4">
    <source>
        <dbReference type="Proteomes" id="UP000515561"/>
    </source>
</evidence>
<dbReference type="RefSeq" id="WP_184092004.1">
    <property type="nucleotide sequence ID" value="NZ_AP023367.1"/>
</dbReference>
<feature type="signal peptide" evidence="2">
    <location>
        <begin position="1"/>
        <end position="21"/>
    </location>
</feature>
<dbReference type="PROSITE" id="PS51257">
    <property type="entry name" value="PROKAR_LIPOPROTEIN"/>
    <property type="match status" value="1"/>
</dbReference>
<proteinExistence type="predicted"/>
<evidence type="ECO:0000256" key="1">
    <source>
        <dbReference type="SAM" id="MobiDB-lite"/>
    </source>
</evidence>
<dbReference type="EMBL" id="AP023367">
    <property type="protein sequence ID" value="BCJ96669.1"/>
    <property type="molecule type" value="Genomic_DNA"/>
</dbReference>